<feature type="compositionally biased region" description="Gly residues" evidence="7">
    <location>
        <begin position="66"/>
        <end position="82"/>
    </location>
</feature>
<sequence length="512" mass="54944">MEDYLKLGGSLLGHGTYSTVSRAIQRSTGRLVALKKVKSRMDEGISCSALREVKLLRELQQMGDSSAGGGYATGGNQAGPGANGVDHAGPGANGGGQAGPGANGGGQAGPGACPHIIQLLDVFCHKQKLLMVFECMETDLGSINRNHILNGQQIKSLLLQLLRGLAYIHKAGIAHRDMKPDNLLLSADGCLKIADLGVARFMPPLESQLQRHQQKGPALQQHPQHQHSQHQLLHQHSHSHPSTQPHLHQHPHQHLSSLGACGVTHDGALGSYAWGGHGPGSYSWGGHGPPPSPCISPRGGPPPLSPSCLDAWEWLDESHSGYSFYSRGNCWNEHFGSNSSCRANSACAGGCASHDCLHHADSTSSDLNGTQGEFEEPRLGGVMQTLRPCPSPTRLYTNQVSSRWYRPPELLFGATHYDGMAVDVWGVGCVFAELLLGRVWFQGATDMEQLNLIFSTLGVPNEAMWPGVSQLKTYVPFREKASSCLAGPGGQNTWLILRRSALQLNLCLVRQS</sequence>
<evidence type="ECO:0000256" key="6">
    <source>
        <dbReference type="PROSITE-ProRule" id="PRU10141"/>
    </source>
</evidence>
<evidence type="ECO:0000256" key="1">
    <source>
        <dbReference type="ARBA" id="ARBA00006485"/>
    </source>
</evidence>
<dbReference type="Pfam" id="PF00069">
    <property type="entry name" value="Pkinase"/>
    <property type="match status" value="2"/>
</dbReference>
<evidence type="ECO:0000259" key="8">
    <source>
        <dbReference type="PROSITE" id="PS50011"/>
    </source>
</evidence>
<feature type="region of interest" description="Disordered" evidence="7">
    <location>
        <begin position="66"/>
        <end position="107"/>
    </location>
</feature>
<keyword evidence="5 6" id="KW-0067">ATP-binding</keyword>
<reference evidence="9" key="1">
    <citation type="submission" date="2017-08" db="EMBL/GenBank/DDBJ databases">
        <authorList>
            <person name="Polle J.E."/>
            <person name="Barry K."/>
            <person name="Cushman J."/>
            <person name="Schmutz J."/>
            <person name="Tran D."/>
            <person name="Hathwaick L.T."/>
            <person name="Yim W.C."/>
            <person name="Jenkins J."/>
            <person name="Mckie-Krisberg Z.M."/>
            <person name="Prochnik S."/>
            <person name="Lindquist E."/>
            <person name="Dockter R.B."/>
            <person name="Adam C."/>
            <person name="Molina H."/>
            <person name="Bunkerborg J."/>
            <person name="Jin E."/>
            <person name="Buchheim M."/>
            <person name="Magnuson J."/>
        </authorList>
    </citation>
    <scope>NUCLEOTIDE SEQUENCE</scope>
    <source>
        <strain evidence="9">CCAP 19/18</strain>
    </source>
</reference>
<dbReference type="InterPro" id="IPR050108">
    <property type="entry name" value="CDK"/>
</dbReference>
<dbReference type="InterPro" id="IPR008271">
    <property type="entry name" value="Ser/Thr_kinase_AS"/>
</dbReference>
<evidence type="ECO:0000313" key="9">
    <source>
        <dbReference type="EMBL" id="KAF5843783.1"/>
    </source>
</evidence>
<gene>
    <name evidence="9" type="ORF">DUNSADRAFT_8299</name>
</gene>
<comment type="similarity">
    <text evidence="1">Belongs to the protein kinase superfamily. CMGC Ser/Thr protein kinase family. CDC2/CDKX subfamily.</text>
</comment>
<dbReference type="PROSITE" id="PS00108">
    <property type="entry name" value="PROTEIN_KINASE_ST"/>
    <property type="match status" value="1"/>
</dbReference>
<dbReference type="Gene3D" id="1.10.510.10">
    <property type="entry name" value="Transferase(Phosphotransferase) domain 1"/>
    <property type="match status" value="2"/>
</dbReference>
<proteinExistence type="inferred from homology"/>
<name>A0ABQ7HAA5_DUNSA</name>
<feature type="compositionally biased region" description="Basic residues" evidence="7">
    <location>
        <begin position="224"/>
        <end position="239"/>
    </location>
</feature>
<keyword evidence="3 6" id="KW-0547">Nucleotide-binding</keyword>
<evidence type="ECO:0000256" key="7">
    <source>
        <dbReference type="SAM" id="MobiDB-lite"/>
    </source>
</evidence>
<keyword evidence="2" id="KW-0808">Transferase</keyword>
<dbReference type="SUPFAM" id="SSF56112">
    <property type="entry name" value="Protein kinase-like (PK-like)"/>
    <property type="match status" value="1"/>
</dbReference>
<dbReference type="EMBL" id="MU069438">
    <property type="protein sequence ID" value="KAF5843783.1"/>
    <property type="molecule type" value="Genomic_DNA"/>
</dbReference>
<dbReference type="InterPro" id="IPR017441">
    <property type="entry name" value="Protein_kinase_ATP_BS"/>
</dbReference>
<feature type="compositionally biased region" description="Gly residues" evidence="7">
    <location>
        <begin position="91"/>
        <end position="107"/>
    </location>
</feature>
<feature type="binding site" evidence="6">
    <location>
        <position position="35"/>
    </location>
    <ligand>
        <name>ATP</name>
        <dbReference type="ChEBI" id="CHEBI:30616"/>
    </ligand>
</feature>
<dbReference type="SMART" id="SM00220">
    <property type="entry name" value="S_TKc"/>
    <property type="match status" value="1"/>
</dbReference>
<keyword evidence="10" id="KW-1185">Reference proteome</keyword>
<evidence type="ECO:0000256" key="5">
    <source>
        <dbReference type="ARBA" id="ARBA00022840"/>
    </source>
</evidence>
<dbReference type="InterPro" id="IPR000719">
    <property type="entry name" value="Prot_kinase_dom"/>
</dbReference>
<protein>
    <submittedName>
        <fullName evidence="9">Kinase-like domain-containing protein</fullName>
    </submittedName>
</protein>
<dbReference type="InterPro" id="IPR011009">
    <property type="entry name" value="Kinase-like_dom_sf"/>
</dbReference>
<accession>A0ABQ7HAA5</accession>
<organism evidence="9 10">
    <name type="scientific">Dunaliella salina</name>
    <name type="common">Green alga</name>
    <name type="synonym">Protococcus salinus</name>
    <dbReference type="NCBI Taxonomy" id="3046"/>
    <lineage>
        <taxon>Eukaryota</taxon>
        <taxon>Viridiplantae</taxon>
        <taxon>Chlorophyta</taxon>
        <taxon>core chlorophytes</taxon>
        <taxon>Chlorophyceae</taxon>
        <taxon>CS clade</taxon>
        <taxon>Chlamydomonadales</taxon>
        <taxon>Dunaliellaceae</taxon>
        <taxon>Dunaliella</taxon>
    </lineage>
</organism>
<evidence type="ECO:0000313" key="10">
    <source>
        <dbReference type="Proteomes" id="UP000815325"/>
    </source>
</evidence>
<dbReference type="PANTHER" id="PTHR24056">
    <property type="entry name" value="CELL DIVISION PROTEIN KINASE"/>
    <property type="match status" value="1"/>
</dbReference>
<feature type="region of interest" description="Disordered" evidence="7">
    <location>
        <begin position="207"/>
        <end position="259"/>
    </location>
</feature>
<dbReference type="Gene3D" id="3.30.200.20">
    <property type="entry name" value="Phosphorylase Kinase, domain 1"/>
    <property type="match status" value="1"/>
</dbReference>
<dbReference type="PROSITE" id="PS50011">
    <property type="entry name" value="PROTEIN_KINASE_DOM"/>
    <property type="match status" value="1"/>
</dbReference>
<dbReference type="Proteomes" id="UP000815325">
    <property type="component" value="Unassembled WGS sequence"/>
</dbReference>
<keyword evidence="4" id="KW-0418">Kinase</keyword>
<evidence type="ECO:0000256" key="4">
    <source>
        <dbReference type="ARBA" id="ARBA00022777"/>
    </source>
</evidence>
<evidence type="ECO:0000256" key="2">
    <source>
        <dbReference type="ARBA" id="ARBA00022679"/>
    </source>
</evidence>
<evidence type="ECO:0000256" key="3">
    <source>
        <dbReference type="ARBA" id="ARBA00022741"/>
    </source>
</evidence>
<comment type="caution">
    <text evidence="9">The sequence shown here is derived from an EMBL/GenBank/DDBJ whole genome shotgun (WGS) entry which is preliminary data.</text>
</comment>
<dbReference type="PROSITE" id="PS00107">
    <property type="entry name" value="PROTEIN_KINASE_ATP"/>
    <property type="match status" value="1"/>
</dbReference>
<feature type="domain" description="Protein kinase" evidence="8">
    <location>
        <begin position="6"/>
        <end position="512"/>
    </location>
</feature>